<dbReference type="WBParaSite" id="nRc.2.0.1.t09526-RA">
    <property type="protein sequence ID" value="nRc.2.0.1.t09526-RA"/>
    <property type="gene ID" value="nRc.2.0.1.g09526"/>
</dbReference>
<keyword evidence="2" id="KW-1185">Reference proteome</keyword>
<evidence type="ECO:0000313" key="2">
    <source>
        <dbReference type="Proteomes" id="UP000887565"/>
    </source>
</evidence>
<accession>A0A915I6N4</accession>
<protein>
    <submittedName>
        <fullName evidence="3">Uncharacterized protein</fullName>
    </submittedName>
</protein>
<keyword evidence="1" id="KW-0812">Transmembrane</keyword>
<evidence type="ECO:0000256" key="1">
    <source>
        <dbReference type="SAM" id="Phobius"/>
    </source>
</evidence>
<name>A0A915I6N4_ROMCU</name>
<organism evidence="2 3">
    <name type="scientific">Romanomermis culicivorax</name>
    <name type="common">Nematode worm</name>
    <dbReference type="NCBI Taxonomy" id="13658"/>
    <lineage>
        <taxon>Eukaryota</taxon>
        <taxon>Metazoa</taxon>
        <taxon>Ecdysozoa</taxon>
        <taxon>Nematoda</taxon>
        <taxon>Enoplea</taxon>
        <taxon>Dorylaimia</taxon>
        <taxon>Mermithida</taxon>
        <taxon>Mermithoidea</taxon>
        <taxon>Mermithidae</taxon>
        <taxon>Romanomermis</taxon>
    </lineage>
</organism>
<sequence length="130" mass="14697">MAHCYVSVFNVLVSTIVIQVFFVQQVSMAGFSYVLEILGATLLPIEVSFSMNLHENVLKRLIWDKGSKPWSPCSIYADIVQYLELQHHLGVPSRLVTAPGNTGCEHGQLVERDINPTWPGIYENFNRTFN</sequence>
<dbReference type="Proteomes" id="UP000887565">
    <property type="component" value="Unplaced"/>
</dbReference>
<proteinExistence type="predicted"/>
<evidence type="ECO:0000313" key="3">
    <source>
        <dbReference type="WBParaSite" id="nRc.2.0.1.t09526-RA"/>
    </source>
</evidence>
<keyword evidence="1" id="KW-0472">Membrane</keyword>
<feature type="transmembrane region" description="Helical" evidence="1">
    <location>
        <begin position="6"/>
        <end position="23"/>
    </location>
</feature>
<dbReference type="AlphaFoldDB" id="A0A915I6N4"/>
<reference evidence="3" key="1">
    <citation type="submission" date="2022-11" db="UniProtKB">
        <authorList>
            <consortium name="WormBaseParasite"/>
        </authorList>
    </citation>
    <scope>IDENTIFICATION</scope>
</reference>
<keyword evidence="1" id="KW-1133">Transmembrane helix</keyword>